<sequence>MFETPYKVVSYLLNQPSLSIGPYEADHSIMFSDVTCEIINFVRFDKLISSNENPLSSYYYQNIWKKIYDESISTKKIMDYVSRIDSLRFDMEKLRSKSFEYEPSKRVFSKSFAGGDELSGGTTASMRSSKQGLSEEVEVLGSPSDSTSSLTNHKTTVFKKSDSQDISSGYGTLV</sequence>
<accession>A0A0C2N735</accession>
<feature type="compositionally biased region" description="Polar residues" evidence="1">
    <location>
        <begin position="120"/>
        <end position="132"/>
    </location>
</feature>
<protein>
    <submittedName>
        <fullName evidence="2">Uncharacterized protein</fullName>
    </submittedName>
</protein>
<dbReference type="EMBL" id="JWZT01002320">
    <property type="protein sequence ID" value="KII69702.1"/>
    <property type="molecule type" value="Genomic_DNA"/>
</dbReference>
<feature type="compositionally biased region" description="Polar residues" evidence="1">
    <location>
        <begin position="143"/>
        <end position="154"/>
    </location>
</feature>
<evidence type="ECO:0000313" key="2">
    <source>
        <dbReference type="EMBL" id="KII69702.1"/>
    </source>
</evidence>
<keyword evidence="3" id="KW-1185">Reference proteome</keyword>
<gene>
    <name evidence="2" type="ORF">RF11_07299</name>
</gene>
<dbReference type="AlphaFoldDB" id="A0A0C2N735"/>
<feature type="region of interest" description="Disordered" evidence="1">
    <location>
        <begin position="119"/>
        <end position="154"/>
    </location>
</feature>
<name>A0A0C2N735_THEKT</name>
<organism evidence="2 3">
    <name type="scientific">Thelohanellus kitauei</name>
    <name type="common">Myxosporean</name>
    <dbReference type="NCBI Taxonomy" id="669202"/>
    <lineage>
        <taxon>Eukaryota</taxon>
        <taxon>Metazoa</taxon>
        <taxon>Cnidaria</taxon>
        <taxon>Myxozoa</taxon>
        <taxon>Myxosporea</taxon>
        <taxon>Bivalvulida</taxon>
        <taxon>Platysporina</taxon>
        <taxon>Myxobolidae</taxon>
        <taxon>Thelohanellus</taxon>
    </lineage>
</organism>
<evidence type="ECO:0000256" key="1">
    <source>
        <dbReference type="SAM" id="MobiDB-lite"/>
    </source>
</evidence>
<evidence type="ECO:0000313" key="3">
    <source>
        <dbReference type="Proteomes" id="UP000031668"/>
    </source>
</evidence>
<reference evidence="2 3" key="1">
    <citation type="journal article" date="2014" name="Genome Biol. Evol.">
        <title>The genome of the myxosporean Thelohanellus kitauei shows adaptations to nutrient acquisition within its fish host.</title>
        <authorList>
            <person name="Yang Y."/>
            <person name="Xiong J."/>
            <person name="Zhou Z."/>
            <person name="Huo F."/>
            <person name="Miao W."/>
            <person name="Ran C."/>
            <person name="Liu Y."/>
            <person name="Zhang J."/>
            <person name="Feng J."/>
            <person name="Wang M."/>
            <person name="Wang M."/>
            <person name="Wang L."/>
            <person name="Yao B."/>
        </authorList>
    </citation>
    <scope>NUCLEOTIDE SEQUENCE [LARGE SCALE GENOMIC DNA]</scope>
    <source>
        <strain evidence="2">Wuqing</strain>
    </source>
</reference>
<proteinExistence type="predicted"/>
<comment type="caution">
    <text evidence="2">The sequence shown here is derived from an EMBL/GenBank/DDBJ whole genome shotgun (WGS) entry which is preliminary data.</text>
</comment>
<dbReference type="Proteomes" id="UP000031668">
    <property type="component" value="Unassembled WGS sequence"/>
</dbReference>